<keyword evidence="3" id="KW-1185">Reference proteome</keyword>
<name>A0ABN3QFR5_9ACTN</name>
<dbReference type="Proteomes" id="UP001501447">
    <property type="component" value="Unassembled WGS sequence"/>
</dbReference>
<organism evidence="2 3">
    <name type="scientific">Streptomyces axinellae</name>
    <dbReference type="NCBI Taxonomy" id="552788"/>
    <lineage>
        <taxon>Bacteria</taxon>
        <taxon>Bacillati</taxon>
        <taxon>Actinomycetota</taxon>
        <taxon>Actinomycetes</taxon>
        <taxon>Kitasatosporales</taxon>
        <taxon>Streptomycetaceae</taxon>
        <taxon>Streptomyces</taxon>
    </lineage>
</organism>
<reference evidence="2 3" key="1">
    <citation type="journal article" date="2019" name="Int. J. Syst. Evol. Microbiol.">
        <title>The Global Catalogue of Microorganisms (GCM) 10K type strain sequencing project: providing services to taxonomists for standard genome sequencing and annotation.</title>
        <authorList>
            <consortium name="The Broad Institute Genomics Platform"/>
            <consortium name="The Broad Institute Genome Sequencing Center for Infectious Disease"/>
            <person name="Wu L."/>
            <person name="Ma J."/>
        </authorList>
    </citation>
    <scope>NUCLEOTIDE SEQUENCE [LARGE SCALE GENOMIC DNA]</scope>
    <source>
        <strain evidence="2 3">JCM 16373</strain>
    </source>
</reference>
<gene>
    <name evidence="2" type="ORF">GCM10009863_44270</name>
</gene>
<sequence length="100" mass="10445">MPSGAWPHSCAGSPSARDPSAGSLAPPPGPRVPGADRAEFPGGEGRCRQGEDEVTQEERGTFGRLYYLLMVGLVMEETLGPDTEVPGSMLVEAMRSIAGT</sequence>
<protein>
    <submittedName>
        <fullName evidence="2">Uncharacterized protein</fullName>
    </submittedName>
</protein>
<accession>A0ABN3QFR5</accession>
<evidence type="ECO:0000313" key="3">
    <source>
        <dbReference type="Proteomes" id="UP001501447"/>
    </source>
</evidence>
<feature type="region of interest" description="Disordered" evidence="1">
    <location>
        <begin position="1"/>
        <end position="58"/>
    </location>
</feature>
<comment type="caution">
    <text evidence="2">The sequence shown here is derived from an EMBL/GenBank/DDBJ whole genome shotgun (WGS) entry which is preliminary data.</text>
</comment>
<feature type="compositionally biased region" description="Basic and acidic residues" evidence="1">
    <location>
        <begin position="34"/>
        <end position="58"/>
    </location>
</feature>
<evidence type="ECO:0000256" key="1">
    <source>
        <dbReference type="SAM" id="MobiDB-lite"/>
    </source>
</evidence>
<proteinExistence type="predicted"/>
<dbReference type="EMBL" id="BAAARJ010000014">
    <property type="protein sequence ID" value="GAA2624848.1"/>
    <property type="molecule type" value="Genomic_DNA"/>
</dbReference>
<evidence type="ECO:0000313" key="2">
    <source>
        <dbReference type="EMBL" id="GAA2624848.1"/>
    </source>
</evidence>